<evidence type="ECO:0000256" key="7">
    <source>
        <dbReference type="ARBA" id="ARBA00022723"/>
    </source>
</evidence>
<evidence type="ECO:0000256" key="1">
    <source>
        <dbReference type="ARBA" id="ARBA00004496"/>
    </source>
</evidence>
<keyword evidence="11 16" id="KW-0694">RNA-binding</keyword>
<dbReference type="Pfam" id="PF01588">
    <property type="entry name" value="tRNA_bind"/>
    <property type="match status" value="1"/>
</dbReference>
<dbReference type="CDD" id="cd00769">
    <property type="entry name" value="PheRS_beta_core"/>
    <property type="match status" value="1"/>
</dbReference>
<comment type="catalytic activity">
    <reaction evidence="14 15">
        <text>tRNA(Phe) + L-phenylalanine + ATP = L-phenylalanyl-tRNA(Phe) + AMP + diphosphate + H(+)</text>
        <dbReference type="Rhea" id="RHEA:19413"/>
        <dbReference type="Rhea" id="RHEA-COMP:9668"/>
        <dbReference type="Rhea" id="RHEA-COMP:9699"/>
        <dbReference type="ChEBI" id="CHEBI:15378"/>
        <dbReference type="ChEBI" id="CHEBI:30616"/>
        <dbReference type="ChEBI" id="CHEBI:33019"/>
        <dbReference type="ChEBI" id="CHEBI:58095"/>
        <dbReference type="ChEBI" id="CHEBI:78442"/>
        <dbReference type="ChEBI" id="CHEBI:78531"/>
        <dbReference type="ChEBI" id="CHEBI:456215"/>
        <dbReference type="EC" id="6.1.1.20"/>
    </reaction>
</comment>
<name>A0ABN2JJG1_9ACTN</name>
<dbReference type="Gene3D" id="2.40.50.140">
    <property type="entry name" value="Nucleic acid-binding proteins"/>
    <property type="match status" value="1"/>
</dbReference>
<keyword evidence="12 15" id="KW-0648">Protein biosynthesis</keyword>
<proteinExistence type="inferred from homology"/>
<dbReference type="GO" id="GO:0016874">
    <property type="term" value="F:ligase activity"/>
    <property type="evidence" value="ECO:0007669"/>
    <property type="project" value="UniProtKB-KW"/>
</dbReference>
<evidence type="ECO:0000256" key="10">
    <source>
        <dbReference type="ARBA" id="ARBA00022842"/>
    </source>
</evidence>
<reference evidence="20 21" key="1">
    <citation type="journal article" date="2019" name="Int. J. Syst. Evol. Microbiol.">
        <title>The Global Catalogue of Microorganisms (GCM) 10K type strain sequencing project: providing services to taxonomists for standard genome sequencing and annotation.</title>
        <authorList>
            <consortium name="The Broad Institute Genomics Platform"/>
            <consortium name="The Broad Institute Genome Sequencing Center for Infectious Disease"/>
            <person name="Wu L."/>
            <person name="Ma J."/>
        </authorList>
    </citation>
    <scope>NUCLEOTIDE SEQUENCE [LARGE SCALE GENOMIC DNA]</scope>
    <source>
        <strain evidence="20 21">JCM 13518</strain>
    </source>
</reference>
<dbReference type="Gene3D" id="3.30.930.10">
    <property type="entry name" value="Bira Bifunctional Protein, Domain 2"/>
    <property type="match status" value="1"/>
</dbReference>
<dbReference type="Gene3D" id="3.30.56.10">
    <property type="match status" value="2"/>
</dbReference>
<evidence type="ECO:0000256" key="4">
    <source>
        <dbReference type="ARBA" id="ARBA00022490"/>
    </source>
</evidence>
<dbReference type="PANTHER" id="PTHR10947:SF0">
    <property type="entry name" value="PHENYLALANINE--TRNA LIGASE BETA SUBUNIT"/>
    <property type="match status" value="1"/>
</dbReference>
<dbReference type="HAMAP" id="MF_00283">
    <property type="entry name" value="Phe_tRNA_synth_beta1"/>
    <property type="match status" value="1"/>
</dbReference>
<gene>
    <name evidence="15 20" type="primary">pheT</name>
    <name evidence="20" type="ORF">GCM10009710_07290</name>
</gene>
<evidence type="ECO:0000313" key="21">
    <source>
        <dbReference type="Proteomes" id="UP001501057"/>
    </source>
</evidence>
<evidence type="ECO:0000256" key="13">
    <source>
        <dbReference type="ARBA" id="ARBA00023146"/>
    </source>
</evidence>
<feature type="binding site" evidence="15">
    <location>
        <position position="482"/>
    </location>
    <ligand>
        <name>Mg(2+)</name>
        <dbReference type="ChEBI" id="CHEBI:18420"/>
        <note>shared with alpha subunit</note>
    </ligand>
</feature>
<evidence type="ECO:0000256" key="6">
    <source>
        <dbReference type="ARBA" id="ARBA00022598"/>
    </source>
</evidence>
<dbReference type="InterPro" id="IPR005121">
    <property type="entry name" value="Fdx_antiC-bd"/>
</dbReference>
<dbReference type="CDD" id="cd02796">
    <property type="entry name" value="tRNA_bind_bactPheRS"/>
    <property type="match status" value="1"/>
</dbReference>
<evidence type="ECO:0000313" key="20">
    <source>
        <dbReference type="EMBL" id="GAA1729220.1"/>
    </source>
</evidence>
<dbReference type="InterPro" id="IPR045864">
    <property type="entry name" value="aa-tRNA-synth_II/BPL/LPL"/>
</dbReference>
<comment type="caution">
    <text evidence="20">The sequence shown here is derived from an EMBL/GenBank/DDBJ whole genome shotgun (WGS) entry which is preliminary data.</text>
</comment>
<dbReference type="RefSeq" id="WP_344197847.1">
    <property type="nucleotide sequence ID" value="NZ_BAAAME010000002.1"/>
</dbReference>
<feature type="domain" description="B5" evidence="19">
    <location>
        <begin position="420"/>
        <end position="495"/>
    </location>
</feature>
<dbReference type="InterPro" id="IPR045060">
    <property type="entry name" value="Phe-tRNA-ligase_IIc_bsu"/>
</dbReference>
<feature type="domain" description="TRNA-binding" evidence="17">
    <location>
        <begin position="40"/>
        <end position="169"/>
    </location>
</feature>
<evidence type="ECO:0000259" key="17">
    <source>
        <dbReference type="PROSITE" id="PS50886"/>
    </source>
</evidence>
<evidence type="ECO:0000256" key="8">
    <source>
        <dbReference type="ARBA" id="ARBA00022741"/>
    </source>
</evidence>
<dbReference type="EC" id="6.1.1.20" evidence="15"/>
<dbReference type="NCBIfam" id="TIGR00472">
    <property type="entry name" value="pheT_bact"/>
    <property type="match status" value="1"/>
</dbReference>
<dbReference type="PROSITE" id="PS50886">
    <property type="entry name" value="TRBD"/>
    <property type="match status" value="1"/>
</dbReference>
<dbReference type="InterPro" id="IPR009061">
    <property type="entry name" value="DNA-bd_dom_put_sf"/>
</dbReference>
<evidence type="ECO:0000256" key="16">
    <source>
        <dbReference type="PROSITE-ProRule" id="PRU00209"/>
    </source>
</evidence>
<keyword evidence="7 15" id="KW-0479">Metal-binding</keyword>
<accession>A0ABN2JJG1</accession>
<dbReference type="SUPFAM" id="SSF50249">
    <property type="entry name" value="Nucleic acid-binding proteins"/>
    <property type="match status" value="1"/>
</dbReference>
<dbReference type="PANTHER" id="PTHR10947">
    <property type="entry name" value="PHENYLALANYL-TRNA SYNTHETASE BETA CHAIN AND LEUCINE-RICH REPEAT-CONTAINING PROTEIN 47"/>
    <property type="match status" value="1"/>
</dbReference>
<dbReference type="SUPFAM" id="SSF54991">
    <property type="entry name" value="Anticodon-binding domain of PheRS"/>
    <property type="match status" value="1"/>
</dbReference>
<dbReference type="Pfam" id="PF17759">
    <property type="entry name" value="tRNA_synthFbeta"/>
    <property type="match status" value="1"/>
</dbReference>
<keyword evidence="6 15" id="KW-0436">Ligase</keyword>
<evidence type="ECO:0000259" key="18">
    <source>
        <dbReference type="PROSITE" id="PS51447"/>
    </source>
</evidence>
<dbReference type="Pfam" id="PF03147">
    <property type="entry name" value="FDX-ACB"/>
    <property type="match status" value="1"/>
</dbReference>
<dbReference type="InterPro" id="IPR004532">
    <property type="entry name" value="Phe-tRNA-ligase_IIc_bsu_bact"/>
</dbReference>
<dbReference type="SUPFAM" id="SSF46955">
    <property type="entry name" value="Putative DNA-binding domain"/>
    <property type="match status" value="1"/>
</dbReference>
<comment type="cofactor">
    <cofactor evidence="15">
        <name>Mg(2+)</name>
        <dbReference type="ChEBI" id="CHEBI:18420"/>
    </cofactor>
    <text evidence="15">Binds 2 magnesium ions per tetramer.</text>
</comment>
<keyword evidence="13 15" id="KW-0030">Aminoacyl-tRNA synthetase</keyword>
<keyword evidence="5 16" id="KW-0820">tRNA-binding</keyword>
<comment type="similarity">
    <text evidence="2 15">Belongs to the phenylalanyl-tRNA synthetase beta subunit family. Type 1 subfamily.</text>
</comment>
<dbReference type="SUPFAM" id="SSF56037">
    <property type="entry name" value="PheT/TilS domain"/>
    <property type="match status" value="1"/>
</dbReference>
<evidence type="ECO:0000259" key="19">
    <source>
        <dbReference type="PROSITE" id="PS51483"/>
    </source>
</evidence>
<keyword evidence="10 15" id="KW-0460">Magnesium</keyword>
<dbReference type="InterPro" id="IPR012340">
    <property type="entry name" value="NA-bd_OB-fold"/>
</dbReference>
<dbReference type="InterPro" id="IPR005147">
    <property type="entry name" value="tRNA_synthase_B5-dom"/>
</dbReference>
<dbReference type="SMART" id="SM00896">
    <property type="entry name" value="FDX-ACB"/>
    <property type="match status" value="1"/>
</dbReference>
<feature type="binding site" evidence="15">
    <location>
        <position position="483"/>
    </location>
    <ligand>
        <name>Mg(2+)</name>
        <dbReference type="ChEBI" id="CHEBI:18420"/>
        <note>shared with alpha subunit</note>
    </ligand>
</feature>
<dbReference type="Pfam" id="PF03483">
    <property type="entry name" value="B3_4"/>
    <property type="match status" value="1"/>
</dbReference>
<dbReference type="SMART" id="SM00873">
    <property type="entry name" value="B3_4"/>
    <property type="match status" value="1"/>
</dbReference>
<comment type="subcellular location">
    <subcellularLocation>
        <location evidence="1 15">Cytoplasm</location>
    </subcellularLocation>
</comment>
<evidence type="ECO:0000256" key="14">
    <source>
        <dbReference type="ARBA" id="ARBA00049255"/>
    </source>
</evidence>
<dbReference type="InterPro" id="IPR002547">
    <property type="entry name" value="tRNA-bd_dom"/>
</dbReference>
<keyword evidence="8 15" id="KW-0547">Nucleotide-binding</keyword>
<evidence type="ECO:0000256" key="2">
    <source>
        <dbReference type="ARBA" id="ARBA00008653"/>
    </source>
</evidence>
<dbReference type="InterPro" id="IPR036690">
    <property type="entry name" value="Fdx_antiC-bd_sf"/>
</dbReference>
<dbReference type="InterPro" id="IPR020825">
    <property type="entry name" value="Phe-tRNA_synthase-like_B3/B4"/>
</dbReference>
<evidence type="ECO:0000256" key="11">
    <source>
        <dbReference type="ARBA" id="ARBA00022884"/>
    </source>
</evidence>
<comment type="subunit">
    <text evidence="3 15">Tetramer of two alpha and two beta subunits.</text>
</comment>
<dbReference type="SUPFAM" id="SSF55681">
    <property type="entry name" value="Class II aaRS and biotin synthetases"/>
    <property type="match status" value="1"/>
</dbReference>
<keyword evidence="9 15" id="KW-0067">ATP-binding</keyword>
<dbReference type="EMBL" id="BAAAME010000002">
    <property type="protein sequence ID" value="GAA1729220.1"/>
    <property type="molecule type" value="Genomic_DNA"/>
</dbReference>
<dbReference type="PROSITE" id="PS51483">
    <property type="entry name" value="B5"/>
    <property type="match status" value="1"/>
</dbReference>
<dbReference type="InterPro" id="IPR033714">
    <property type="entry name" value="tRNA_bind_bactPheRS"/>
</dbReference>
<sequence length="838" mass="88067">MKVPVEWLRTLVDLPAEVTTEQLADRLTMYDLKLEEIIGGGISGPLTVGRVLAISPEEQKNGKTINWCRVDVGAQNVASVPDAPGDDVASRGIVCGAHNFAVGDLVVVSLPGTFLPELGFEIGSRKTYGHVSDGMICSTKELGLPDDESSAAGILVLAPGSAEPGDSATELLGLADQTLDLEVNPDRAYALSLRGVARDTALAFDLPFSDPVDAVTLPVGEGGYPVRVEDPEGCPVFTTVVVTGIDPTRTAPDWMVRRITQAGMRSISLTVDVSNYVMLELGQPNHCYDRAKVSGDIVVRRATAGETVTTLDDVKRTLTPEDLVIVDDSGIIGLAGVMGGASTEIGPETTDVVVEAAFWDPVTIFRGERRHKLPSEAAKRYERGVDPALTLAGAARVAQLLAELGGGTVEPGAAHVGTVPASVPVTFPVDLPARVSGVDITPAFAQDVYERNGCIVATDGATFTVTPPTWRFDLNDPNDFVEEALRSAGYDTVPSVLPTPTGGRGLSRNQVLRRRVGHVLAGAGLTEVMTLPFVGAADLDRLGLPADDERRRQVILANPLSAEEPGLTPTLLVGLLRAASLNVSRGHDVVEISEIARVFLAAAEPVGAPIYGVDRRPTDAEIAALDAALPHQPQHVGLVLVGERERSGWDGAGRAVAWSDALAVVRRVTQVLHVEVEVRAAQVAPFHPGRCAEIVLADGTVVGHAGELHPAVAAEHGLPGRVGAAEIDLDVLLAASPEVGPKPAFSSFPVAKEDLAFLVADDVAAEALRSTLAGASELIESVRLFDVYTGGQVPEGQRSLAFSLRLRAPDRTLTDADIKSARDAAVQAASAQHSATLR</sequence>
<keyword evidence="21" id="KW-1185">Reference proteome</keyword>
<dbReference type="InterPro" id="IPR041616">
    <property type="entry name" value="PheRS_beta_core"/>
</dbReference>
<dbReference type="InterPro" id="IPR005146">
    <property type="entry name" value="B3/B4_tRNA-bd"/>
</dbReference>
<dbReference type="Gene3D" id="3.30.70.380">
    <property type="entry name" value="Ferrodoxin-fold anticodon-binding domain"/>
    <property type="match status" value="1"/>
</dbReference>
<dbReference type="SMART" id="SM00874">
    <property type="entry name" value="B5"/>
    <property type="match status" value="1"/>
</dbReference>
<organism evidence="20 21">
    <name type="scientific">Aeromicrobium alkaliterrae</name>
    <dbReference type="NCBI Taxonomy" id="302168"/>
    <lineage>
        <taxon>Bacteria</taxon>
        <taxon>Bacillati</taxon>
        <taxon>Actinomycetota</taxon>
        <taxon>Actinomycetes</taxon>
        <taxon>Propionibacteriales</taxon>
        <taxon>Nocardioidaceae</taxon>
        <taxon>Aeromicrobium</taxon>
    </lineage>
</organism>
<dbReference type="PROSITE" id="PS51447">
    <property type="entry name" value="FDX_ACB"/>
    <property type="match status" value="1"/>
</dbReference>
<dbReference type="Pfam" id="PF03484">
    <property type="entry name" value="B5"/>
    <property type="match status" value="1"/>
</dbReference>
<protein>
    <recommendedName>
        <fullName evidence="15">Phenylalanine--tRNA ligase beta subunit</fullName>
        <ecNumber evidence="15">6.1.1.20</ecNumber>
    </recommendedName>
    <alternativeName>
        <fullName evidence="15">Phenylalanyl-tRNA synthetase beta subunit</fullName>
        <shortName evidence="15">PheRS</shortName>
    </alternativeName>
</protein>
<evidence type="ECO:0000256" key="3">
    <source>
        <dbReference type="ARBA" id="ARBA00011209"/>
    </source>
</evidence>
<evidence type="ECO:0000256" key="12">
    <source>
        <dbReference type="ARBA" id="ARBA00022917"/>
    </source>
</evidence>
<feature type="binding site" evidence="15">
    <location>
        <position position="479"/>
    </location>
    <ligand>
        <name>Mg(2+)</name>
        <dbReference type="ChEBI" id="CHEBI:18420"/>
        <note>shared with alpha subunit</note>
    </ligand>
</feature>
<dbReference type="Proteomes" id="UP001501057">
    <property type="component" value="Unassembled WGS sequence"/>
</dbReference>
<evidence type="ECO:0000256" key="15">
    <source>
        <dbReference type="HAMAP-Rule" id="MF_00283"/>
    </source>
</evidence>
<evidence type="ECO:0000256" key="5">
    <source>
        <dbReference type="ARBA" id="ARBA00022555"/>
    </source>
</evidence>
<evidence type="ECO:0000256" key="9">
    <source>
        <dbReference type="ARBA" id="ARBA00022840"/>
    </source>
</evidence>
<feature type="binding site" evidence="15">
    <location>
        <position position="473"/>
    </location>
    <ligand>
        <name>Mg(2+)</name>
        <dbReference type="ChEBI" id="CHEBI:18420"/>
        <note>shared with alpha subunit</note>
    </ligand>
</feature>
<feature type="domain" description="FDX-ACB" evidence="18">
    <location>
        <begin position="746"/>
        <end position="838"/>
    </location>
</feature>
<keyword evidence="4 15" id="KW-0963">Cytoplasm</keyword>
<dbReference type="Gene3D" id="3.50.40.10">
    <property type="entry name" value="Phenylalanyl-trna Synthetase, Chain B, domain 3"/>
    <property type="match status" value="1"/>
</dbReference>